<name>A0A0D9XTM7_9ORYZ</name>
<keyword evidence="1" id="KW-0812">Transmembrane</keyword>
<dbReference type="EnsemblPlants" id="LPERR11G14810.1">
    <property type="protein sequence ID" value="LPERR11G14810.1"/>
    <property type="gene ID" value="LPERR11G14810"/>
</dbReference>
<feature type="transmembrane region" description="Helical" evidence="1">
    <location>
        <begin position="7"/>
        <end position="25"/>
    </location>
</feature>
<feature type="transmembrane region" description="Helical" evidence="1">
    <location>
        <begin position="31"/>
        <end position="47"/>
    </location>
</feature>
<protein>
    <submittedName>
        <fullName evidence="2">Uncharacterized protein</fullName>
    </submittedName>
</protein>
<evidence type="ECO:0000313" key="2">
    <source>
        <dbReference type="EnsemblPlants" id="LPERR11G14810.1"/>
    </source>
</evidence>
<keyword evidence="1" id="KW-0472">Membrane</keyword>
<feature type="transmembrane region" description="Helical" evidence="1">
    <location>
        <begin position="91"/>
        <end position="111"/>
    </location>
</feature>
<keyword evidence="1" id="KW-1133">Transmembrane helix</keyword>
<accession>A0A0D9XTM7</accession>
<dbReference type="Gramene" id="LPERR11G14810.1">
    <property type="protein sequence ID" value="LPERR11G14810.1"/>
    <property type="gene ID" value="LPERR11G14810"/>
</dbReference>
<dbReference type="AlphaFoldDB" id="A0A0D9XTM7"/>
<reference evidence="2" key="3">
    <citation type="submission" date="2015-04" db="UniProtKB">
        <authorList>
            <consortium name="EnsemblPlants"/>
        </authorList>
    </citation>
    <scope>IDENTIFICATION</scope>
</reference>
<sequence>MGRSTQLITFCVGSILIAVLAVMIFLNQLAGAAFVYVLIIYLCRFVLLRRRIFSDHSNILFRVKAGIGLMYIFLLAILLYISAAVMKLPPWGAVAMSVMAFAAVELGYALFFPYTCRCIDDLDEVNPPV</sequence>
<reference evidence="2 3" key="1">
    <citation type="submission" date="2012-08" db="EMBL/GenBank/DDBJ databases">
        <title>Oryza genome evolution.</title>
        <authorList>
            <person name="Wing R.A."/>
        </authorList>
    </citation>
    <scope>NUCLEOTIDE SEQUENCE</scope>
</reference>
<evidence type="ECO:0000313" key="3">
    <source>
        <dbReference type="Proteomes" id="UP000032180"/>
    </source>
</evidence>
<proteinExistence type="predicted"/>
<dbReference type="HOGENOM" id="CLU_141275_0_0_1"/>
<evidence type="ECO:0000256" key="1">
    <source>
        <dbReference type="SAM" id="Phobius"/>
    </source>
</evidence>
<reference evidence="3" key="2">
    <citation type="submission" date="2013-12" db="EMBL/GenBank/DDBJ databases">
        <authorList>
            <person name="Yu Y."/>
            <person name="Lee S."/>
            <person name="de Baynast K."/>
            <person name="Wissotski M."/>
            <person name="Liu L."/>
            <person name="Talag J."/>
            <person name="Goicoechea J."/>
            <person name="Angelova A."/>
            <person name="Jetty R."/>
            <person name="Kudrna D."/>
            <person name="Golser W."/>
            <person name="Rivera L."/>
            <person name="Zhang J."/>
            <person name="Wing R."/>
        </authorList>
    </citation>
    <scope>NUCLEOTIDE SEQUENCE</scope>
</reference>
<keyword evidence="3" id="KW-1185">Reference proteome</keyword>
<organism evidence="2 3">
    <name type="scientific">Leersia perrieri</name>
    <dbReference type="NCBI Taxonomy" id="77586"/>
    <lineage>
        <taxon>Eukaryota</taxon>
        <taxon>Viridiplantae</taxon>
        <taxon>Streptophyta</taxon>
        <taxon>Embryophyta</taxon>
        <taxon>Tracheophyta</taxon>
        <taxon>Spermatophyta</taxon>
        <taxon>Magnoliopsida</taxon>
        <taxon>Liliopsida</taxon>
        <taxon>Poales</taxon>
        <taxon>Poaceae</taxon>
        <taxon>BOP clade</taxon>
        <taxon>Oryzoideae</taxon>
        <taxon>Oryzeae</taxon>
        <taxon>Oryzinae</taxon>
        <taxon>Leersia</taxon>
    </lineage>
</organism>
<feature type="transmembrane region" description="Helical" evidence="1">
    <location>
        <begin position="59"/>
        <end position="85"/>
    </location>
</feature>
<dbReference type="Proteomes" id="UP000032180">
    <property type="component" value="Chromosome 11"/>
</dbReference>